<dbReference type="PANTHER" id="PTHR45496:SF1">
    <property type="entry name" value="CHAPERONE DNAJ-DOMAIN SUPERFAMILY PROTEIN"/>
    <property type="match status" value="1"/>
</dbReference>
<name>A0A835V2S1_VANPL</name>
<dbReference type="InterPro" id="IPR001623">
    <property type="entry name" value="DnaJ_domain"/>
</dbReference>
<evidence type="ECO:0000259" key="2">
    <source>
        <dbReference type="PROSITE" id="PS50076"/>
    </source>
</evidence>
<feature type="domain" description="J" evidence="2">
    <location>
        <begin position="70"/>
        <end position="147"/>
    </location>
</feature>
<dbReference type="AlphaFoldDB" id="A0A835V2S1"/>
<gene>
    <name evidence="3" type="ORF">HPP92_009338</name>
</gene>
<evidence type="ECO:0000313" key="3">
    <source>
        <dbReference type="EMBL" id="KAG0485259.1"/>
    </source>
</evidence>
<dbReference type="GO" id="GO:0005783">
    <property type="term" value="C:endoplasmic reticulum"/>
    <property type="evidence" value="ECO:0007669"/>
    <property type="project" value="UniProtKB-ARBA"/>
</dbReference>
<keyword evidence="4" id="KW-1185">Reference proteome</keyword>
<evidence type="ECO:0000313" key="4">
    <source>
        <dbReference type="Proteomes" id="UP000636800"/>
    </source>
</evidence>
<accession>A0A835V2S1</accession>
<feature type="compositionally biased region" description="Polar residues" evidence="1">
    <location>
        <begin position="289"/>
        <end position="306"/>
    </location>
</feature>
<dbReference type="PROSITE" id="PS50076">
    <property type="entry name" value="DNAJ_2"/>
    <property type="match status" value="1"/>
</dbReference>
<proteinExistence type="predicted"/>
<dbReference type="SMART" id="SM00271">
    <property type="entry name" value="DnaJ"/>
    <property type="match status" value="1"/>
</dbReference>
<dbReference type="Gene3D" id="1.10.287.110">
    <property type="entry name" value="DnaJ domain"/>
    <property type="match status" value="1"/>
</dbReference>
<comment type="caution">
    <text evidence="3">The sequence shown here is derived from an EMBL/GenBank/DDBJ whole genome shotgun (WGS) entry which is preliminary data.</text>
</comment>
<evidence type="ECO:0000256" key="1">
    <source>
        <dbReference type="SAM" id="MobiDB-lite"/>
    </source>
</evidence>
<dbReference type="PANTHER" id="PTHR45496">
    <property type="entry name" value="CHAPERONE DNAJ-DOMAIN SUPERFAMILY PROTEIN"/>
    <property type="match status" value="1"/>
</dbReference>
<reference evidence="3 4" key="1">
    <citation type="journal article" date="2020" name="Nat. Food">
        <title>A phased Vanilla planifolia genome enables genetic improvement of flavour and production.</title>
        <authorList>
            <person name="Hasing T."/>
            <person name="Tang H."/>
            <person name="Brym M."/>
            <person name="Khazi F."/>
            <person name="Huang T."/>
            <person name="Chambers A.H."/>
        </authorList>
    </citation>
    <scope>NUCLEOTIDE SEQUENCE [LARGE SCALE GENOMIC DNA]</scope>
    <source>
        <tissue evidence="3">Leaf</tissue>
    </source>
</reference>
<protein>
    <recommendedName>
        <fullName evidence="2">J domain-containing protein</fullName>
    </recommendedName>
</protein>
<dbReference type="InterPro" id="IPR053052">
    <property type="entry name" value="Imprinting_Balance_Reg"/>
</dbReference>
<feature type="region of interest" description="Disordered" evidence="1">
    <location>
        <begin position="286"/>
        <end position="353"/>
    </location>
</feature>
<organism evidence="3 4">
    <name type="scientific">Vanilla planifolia</name>
    <name type="common">Vanilla</name>
    <dbReference type="NCBI Taxonomy" id="51239"/>
    <lineage>
        <taxon>Eukaryota</taxon>
        <taxon>Viridiplantae</taxon>
        <taxon>Streptophyta</taxon>
        <taxon>Embryophyta</taxon>
        <taxon>Tracheophyta</taxon>
        <taxon>Spermatophyta</taxon>
        <taxon>Magnoliopsida</taxon>
        <taxon>Liliopsida</taxon>
        <taxon>Asparagales</taxon>
        <taxon>Orchidaceae</taxon>
        <taxon>Vanilloideae</taxon>
        <taxon>Vanilleae</taxon>
        <taxon>Vanilla</taxon>
    </lineage>
</organism>
<dbReference type="SUPFAM" id="SSF46565">
    <property type="entry name" value="Chaperone J-domain"/>
    <property type="match status" value="1"/>
</dbReference>
<dbReference type="InterPro" id="IPR036869">
    <property type="entry name" value="J_dom_sf"/>
</dbReference>
<feature type="compositionally biased region" description="Basic and acidic residues" evidence="1">
    <location>
        <begin position="331"/>
        <end position="345"/>
    </location>
</feature>
<dbReference type="Proteomes" id="UP000636800">
    <property type="component" value="Unassembled WGS sequence"/>
</dbReference>
<sequence>MDPGSGGGGLEARRLLEIAEKLLDALDLVGCKRFAERALESDPLLDGVDQMLAIVDVLLASQRRINDQIDCYSILQLPHPSSTSGAAASSAGGADSLAVKRSYRRLALLLSPDRNRFPLADSAFRFVIESYAVLSDPDKKSILDSEIEAATPRIQSNGSAAEATSRQQNRVFWTSCPSCCHVFEYDRRYLNRTLRCRTCRQPFYAAELGVKPPVVPGTDMYYCAWGFFPLGFRGGPAFGGLPNSSAAGVPEFGEGWKPFYPISPLWGNQRPAQPLNAVPVNVAAATPNEESQNSGKKGDSRNQLPTNRRVVAKKRVGNYSTKKSFSGGAETRNEGTEARGTRGSEADAPSGVGISHFDIDMDATEDVLGNLHNLPFLREEDVQIQLL</sequence>
<dbReference type="Pfam" id="PF00226">
    <property type="entry name" value="DnaJ"/>
    <property type="match status" value="1"/>
</dbReference>
<dbReference type="CDD" id="cd06257">
    <property type="entry name" value="DnaJ"/>
    <property type="match status" value="1"/>
</dbReference>
<dbReference type="EMBL" id="JADCNL010000004">
    <property type="protein sequence ID" value="KAG0485259.1"/>
    <property type="molecule type" value="Genomic_DNA"/>
</dbReference>